<evidence type="ECO:0000256" key="2">
    <source>
        <dbReference type="ARBA" id="ARBA00022741"/>
    </source>
</evidence>
<dbReference type="GO" id="GO:0033065">
    <property type="term" value="C:Rad51C-XRCC3 complex"/>
    <property type="evidence" value="ECO:0007669"/>
    <property type="project" value="TreeGrafter"/>
</dbReference>
<dbReference type="GO" id="GO:0007131">
    <property type="term" value="P:reciprocal meiotic recombination"/>
    <property type="evidence" value="ECO:0007669"/>
    <property type="project" value="TreeGrafter"/>
</dbReference>
<reference evidence="7 8" key="1">
    <citation type="journal article" date="2016" name="BMC Genomics">
        <title>Comparative genomics reveals Cyclospora cayetanensis possesses coccidia-like metabolism and invasion components but unique surface antigens.</title>
        <authorList>
            <person name="Liu S."/>
            <person name="Wang L."/>
            <person name="Zheng H."/>
            <person name="Xu Z."/>
            <person name="Roellig D.M."/>
            <person name="Li N."/>
            <person name="Frace M.A."/>
            <person name="Tang K."/>
            <person name="Arrowood M.J."/>
            <person name="Moss D.M."/>
            <person name="Zhang L."/>
            <person name="Feng Y."/>
            <person name="Xiao L."/>
        </authorList>
    </citation>
    <scope>NUCLEOTIDE SEQUENCE [LARGE SCALE GENOMIC DNA]</scope>
    <source>
        <strain evidence="7 8">CHN_HEN01</strain>
    </source>
</reference>
<proteinExistence type="predicted"/>
<evidence type="ECO:0000256" key="1">
    <source>
        <dbReference type="ARBA" id="ARBA00004123"/>
    </source>
</evidence>
<evidence type="ECO:0000256" key="4">
    <source>
        <dbReference type="ARBA" id="ARBA00022840"/>
    </source>
</evidence>
<keyword evidence="6" id="KW-0539">Nucleus</keyword>
<dbReference type="InterPro" id="IPR027417">
    <property type="entry name" value="P-loop_NTPase"/>
</dbReference>
<dbReference type="GO" id="GO:0000707">
    <property type="term" value="P:meiotic DNA recombinase assembly"/>
    <property type="evidence" value="ECO:0007669"/>
    <property type="project" value="TreeGrafter"/>
</dbReference>
<keyword evidence="3" id="KW-0227">DNA damage</keyword>
<evidence type="ECO:0008006" key="9">
    <source>
        <dbReference type="Google" id="ProtNLM"/>
    </source>
</evidence>
<evidence type="ECO:0000313" key="7">
    <source>
        <dbReference type="EMBL" id="OEH77599.1"/>
    </source>
</evidence>
<dbReference type="AlphaFoldDB" id="A0A1D3D2C6"/>
<comment type="subcellular location">
    <subcellularLocation>
        <location evidence="1">Nucleus</location>
    </subcellularLocation>
</comment>
<protein>
    <recommendedName>
        <fullName evidence="9">DNA repair protein</fullName>
    </recommendedName>
</protein>
<keyword evidence="5" id="KW-0234">DNA repair</keyword>
<dbReference type="EMBL" id="JROU02001046">
    <property type="protein sequence ID" value="OEH77599.1"/>
    <property type="molecule type" value="Genomic_DNA"/>
</dbReference>
<dbReference type="InParanoid" id="A0A1D3D2C6"/>
<feature type="non-terminal residue" evidence="7">
    <location>
        <position position="264"/>
    </location>
</feature>
<dbReference type="Gene3D" id="3.40.50.300">
    <property type="entry name" value="P-loop containing nucleotide triphosphate hydrolases"/>
    <property type="match status" value="1"/>
</dbReference>
<dbReference type="GO" id="GO:0005657">
    <property type="term" value="C:replication fork"/>
    <property type="evidence" value="ECO:0007669"/>
    <property type="project" value="TreeGrafter"/>
</dbReference>
<evidence type="ECO:0000256" key="6">
    <source>
        <dbReference type="ARBA" id="ARBA00023242"/>
    </source>
</evidence>
<dbReference type="PANTHER" id="PTHR46239:SF1">
    <property type="entry name" value="DNA REPAIR PROTEIN RAD51 HOMOLOG 3"/>
    <property type="match status" value="1"/>
</dbReference>
<name>A0A1D3D2C6_9EIME</name>
<dbReference type="Proteomes" id="UP000095192">
    <property type="component" value="Unassembled WGS sequence"/>
</dbReference>
<evidence type="ECO:0000256" key="5">
    <source>
        <dbReference type="ARBA" id="ARBA00023204"/>
    </source>
</evidence>
<organism evidence="7 8">
    <name type="scientific">Cyclospora cayetanensis</name>
    <dbReference type="NCBI Taxonomy" id="88456"/>
    <lineage>
        <taxon>Eukaryota</taxon>
        <taxon>Sar</taxon>
        <taxon>Alveolata</taxon>
        <taxon>Apicomplexa</taxon>
        <taxon>Conoidasida</taxon>
        <taxon>Coccidia</taxon>
        <taxon>Eucoccidiorida</taxon>
        <taxon>Eimeriorina</taxon>
        <taxon>Eimeriidae</taxon>
        <taxon>Cyclospora</taxon>
    </lineage>
</organism>
<dbReference type="SUPFAM" id="SSF52540">
    <property type="entry name" value="P-loop containing nucleoside triphosphate hydrolases"/>
    <property type="match status" value="1"/>
</dbReference>
<dbReference type="InterPro" id="IPR052093">
    <property type="entry name" value="HR_Repair_Mediator"/>
</dbReference>
<keyword evidence="4" id="KW-0067">ATP-binding</keyword>
<dbReference type="GO" id="GO:0033063">
    <property type="term" value="C:Rad51B-Rad51C-Rad51D-XRCC2 complex"/>
    <property type="evidence" value="ECO:0007669"/>
    <property type="project" value="TreeGrafter"/>
</dbReference>
<sequence length="264" mass="27045">MLHGSSKEQDTSRCNGSAPGCAAAEAARTPVPTLAATEAAGTPVPASGAAAAPLLPFGSADRALLPTCLELLQQERCSSKVPFLLPSLDSALCGGLLGGRALAEISGPSGAGKSCLLLQLCATYLTGTCVVFSHSDAAPPSGSSPFLSHSSPAACAYRSAGASPGCAIYVDCDGGFRAERFVEIAQGAFAACTSTGGKEAAEALLRRLVVLRVFSLAELLQLLEAFLPNRKRGRPHPLDAFPLLAHERQPASSREANPHRPPAE</sequence>
<dbReference type="GO" id="GO:0008821">
    <property type="term" value="F:crossover junction DNA endonuclease activity"/>
    <property type="evidence" value="ECO:0007669"/>
    <property type="project" value="TreeGrafter"/>
</dbReference>
<evidence type="ECO:0000256" key="3">
    <source>
        <dbReference type="ARBA" id="ARBA00022763"/>
    </source>
</evidence>
<accession>A0A1D3D2C6</accession>
<keyword evidence="8" id="KW-1185">Reference proteome</keyword>
<evidence type="ECO:0000313" key="8">
    <source>
        <dbReference type="Proteomes" id="UP000095192"/>
    </source>
</evidence>
<dbReference type="GO" id="GO:0000400">
    <property type="term" value="F:four-way junction DNA binding"/>
    <property type="evidence" value="ECO:0007669"/>
    <property type="project" value="TreeGrafter"/>
</dbReference>
<dbReference type="VEuPathDB" id="ToxoDB:cyc_08895"/>
<keyword evidence="2" id="KW-0547">Nucleotide-binding</keyword>
<gene>
    <name evidence="7" type="ORF">cyc_08895</name>
</gene>
<comment type="caution">
    <text evidence="7">The sequence shown here is derived from an EMBL/GenBank/DDBJ whole genome shotgun (WGS) entry which is preliminary data.</text>
</comment>
<dbReference type="PANTHER" id="PTHR46239">
    <property type="entry name" value="DNA REPAIR PROTEIN RAD51 HOMOLOG 3 RAD51C"/>
    <property type="match status" value="1"/>
</dbReference>
<dbReference type="GO" id="GO:0005524">
    <property type="term" value="F:ATP binding"/>
    <property type="evidence" value="ECO:0007669"/>
    <property type="project" value="UniProtKB-KW"/>
</dbReference>